<dbReference type="AlphaFoldDB" id="A0A0Q3HJP2"/>
<dbReference type="InterPro" id="IPR011257">
    <property type="entry name" value="DNA_glycosylase"/>
</dbReference>
<dbReference type="SUPFAM" id="SSF48150">
    <property type="entry name" value="DNA-glycosylase"/>
    <property type="match status" value="1"/>
</dbReference>
<reference evidence="4" key="3">
    <citation type="submission" date="2018-08" db="UniProtKB">
        <authorList>
            <consortium name="EnsemblPlants"/>
        </authorList>
    </citation>
    <scope>IDENTIFICATION</scope>
    <source>
        <strain evidence="4">cv. Bd21</strain>
    </source>
</reference>
<keyword evidence="1" id="KW-0862">Zinc</keyword>
<dbReference type="GO" id="GO:0046872">
    <property type="term" value="F:metal ion binding"/>
    <property type="evidence" value="ECO:0007669"/>
    <property type="project" value="UniProtKB-KW"/>
</dbReference>
<name>A0A0Q3HJP2_BRADI</name>
<evidence type="ECO:0000313" key="5">
    <source>
        <dbReference type="Proteomes" id="UP000008810"/>
    </source>
</evidence>
<gene>
    <name evidence="3" type="ORF">BRADI_1g71270v3</name>
</gene>
<dbReference type="PANTHER" id="PTHR31116">
    <property type="entry name" value="OS04G0501200 PROTEIN"/>
    <property type="match status" value="1"/>
</dbReference>
<dbReference type="InParanoid" id="A0A0Q3HJP2"/>
<evidence type="ECO:0000256" key="1">
    <source>
        <dbReference type="PIRSR" id="PIRSR605019-1"/>
    </source>
</evidence>
<reference evidence="3" key="2">
    <citation type="submission" date="2017-06" db="EMBL/GenBank/DDBJ databases">
        <title>WGS assembly of Brachypodium distachyon.</title>
        <authorList>
            <consortium name="The International Brachypodium Initiative"/>
            <person name="Lucas S."/>
            <person name="Harmon-Smith M."/>
            <person name="Lail K."/>
            <person name="Tice H."/>
            <person name="Grimwood J."/>
            <person name="Bruce D."/>
            <person name="Barry K."/>
            <person name="Shu S."/>
            <person name="Lindquist E."/>
            <person name="Wang M."/>
            <person name="Pitluck S."/>
            <person name="Vogel J.P."/>
            <person name="Garvin D.F."/>
            <person name="Mockler T.C."/>
            <person name="Schmutz J."/>
            <person name="Rokhsar D."/>
            <person name="Bevan M.W."/>
        </authorList>
    </citation>
    <scope>NUCLEOTIDE SEQUENCE</scope>
    <source>
        <strain evidence="3">Bd21</strain>
    </source>
</reference>
<keyword evidence="1" id="KW-0479">Metal-binding</keyword>
<evidence type="ECO:0000313" key="3">
    <source>
        <dbReference type="EMBL" id="KQK23088.2"/>
    </source>
</evidence>
<evidence type="ECO:0000313" key="4">
    <source>
        <dbReference type="EnsemblPlants" id="KQK23088"/>
    </source>
</evidence>
<dbReference type="Gramene" id="KQK23088">
    <property type="protein sequence ID" value="KQK23088"/>
    <property type="gene ID" value="BRADI_1g71270v3"/>
</dbReference>
<feature type="binding site" evidence="1">
    <location>
        <position position="104"/>
    </location>
    <ligand>
        <name>Zn(2+)</name>
        <dbReference type="ChEBI" id="CHEBI:29105"/>
    </ligand>
</feature>
<dbReference type="GO" id="GO:0006284">
    <property type="term" value="P:base-excision repair"/>
    <property type="evidence" value="ECO:0007669"/>
    <property type="project" value="InterPro"/>
</dbReference>
<dbReference type="GO" id="GO:0008725">
    <property type="term" value="F:DNA-3-methyladenine glycosylase activity"/>
    <property type="evidence" value="ECO:0007669"/>
    <property type="project" value="InterPro"/>
</dbReference>
<dbReference type="OrthoDB" id="3941538at2759"/>
<protein>
    <recommendedName>
        <fullName evidence="6">DNA-3-methyladenine glycosylase I</fullName>
    </recommendedName>
</protein>
<dbReference type="ExpressionAtlas" id="A0A0Q3HJP2">
    <property type="expression patterns" value="baseline"/>
</dbReference>
<sequence length="274" mass="30432">MPGVKSTSPASRFPELPRIRTTLPVARGDVVVVSAKAQCNNTKSKAEKKGEKRRKSGTRGECGESAPSARLWSPPSLPLRNLELGKRRCSWITANSEPLYAAFHDEEWGVPVHDDRKLFELLALSQALAEITWPAILSKREELREMIDGCFNDASVCEFNEKKINQLARSNGRTLLLSEQKIRAVAANAMQMQKVVQEFGSFSNYCWSFVNHRPVTNGFLYARRVPTKTPKSEAMSKDLMRRGFQCVGPTTVYSFMQVAGIVSGVQPTPGLLSA</sequence>
<dbReference type="Pfam" id="PF03352">
    <property type="entry name" value="Adenine_glyco"/>
    <property type="match status" value="1"/>
</dbReference>
<reference evidence="3 4" key="1">
    <citation type="journal article" date="2010" name="Nature">
        <title>Genome sequencing and analysis of the model grass Brachypodium distachyon.</title>
        <authorList>
            <consortium name="International Brachypodium Initiative"/>
        </authorList>
    </citation>
    <scope>NUCLEOTIDE SEQUENCE [LARGE SCALE GENOMIC DNA]</scope>
    <source>
        <strain evidence="3 4">Bd21</strain>
    </source>
</reference>
<dbReference type="Gene3D" id="1.10.340.30">
    <property type="entry name" value="Hypothetical protein, domain 2"/>
    <property type="match status" value="1"/>
</dbReference>
<keyword evidence="5" id="KW-1185">Reference proteome</keyword>
<dbReference type="InterPro" id="IPR005019">
    <property type="entry name" value="Adenine_glyco"/>
</dbReference>
<accession>A0A0Q3HJP2</accession>
<evidence type="ECO:0008006" key="6">
    <source>
        <dbReference type="Google" id="ProtNLM"/>
    </source>
</evidence>
<dbReference type="PANTHER" id="PTHR31116:SF25">
    <property type="entry name" value="DNA GLYCOSYLASE SUPERFAMILY PROTEIN"/>
    <property type="match status" value="1"/>
</dbReference>
<evidence type="ECO:0000256" key="2">
    <source>
        <dbReference type="SAM" id="MobiDB-lite"/>
    </source>
</evidence>
<feature type="region of interest" description="Disordered" evidence="2">
    <location>
        <begin position="39"/>
        <end position="70"/>
    </location>
</feature>
<organism evidence="3">
    <name type="scientific">Brachypodium distachyon</name>
    <name type="common">Purple false brome</name>
    <name type="synonym">Trachynia distachya</name>
    <dbReference type="NCBI Taxonomy" id="15368"/>
    <lineage>
        <taxon>Eukaryota</taxon>
        <taxon>Viridiplantae</taxon>
        <taxon>Streptophyta</taxon>
        <taxon>Embryophyta</taxon>
        <taxon>Tracheophyta</taxon>
        <taxon>Spermatophyta</taxon>
        <taxon>Magnoliopsida</taxon>
        <taxon>Liliopsida</taxon>
        <taxon>Poales</taxon>
        <taxon>Poaceae</taxon>
        <taxon>BOP clade</taxon>
        <taxon>Pooideae</taxon>
        <taxon>Stipodae</taxon>
        <taxon>Brachypodieae</taxon>
        <taxon>Brachypodium</taxon>
    </lineage>
</organism>
<dbReference type="EMBL" id="CM000880">
    <property type="protein sequence ID" value="KQK23088.2"/>
    <property type="molecule type" value="Genomic_DNA"/>
</dbReference>
<proteinExistence type="predicted"/>
<feature type="binding site" evidence="1">
    <location>
        <position position="89"/>
    </location>
    <ligand>
        <name>Zn(2+)</name>
        <dbReference type="ChEBI" id="CHEBI:29105"/>
    </ligand>
</feature>
<dbReference type="EnsemblPlants" id="KQK23088">
    <property type="protein sequence ID" value="KQK23088"/>
    <property type="gene ID" value="BRADI_1g71270v3"/>
</dbReference>
<dbReference type="Proteomes" id="UP000008810">
    <property type="component" value="Chromosome 1"/>
</dbReference>